<accession>A0A177B7G6</accession>
<dbReference type="Pfam" id="PF01416">
    <property type="entry name" value="PseudoU_synth_1"/>
    <property type="match status" value="1"/>
</dbReference>
<dbReference type="InterPro" id="IPR041708">
    <property type="entry name" value="PUS1/PUS2-like"/>
</dbReference>
<dbReference type="GO" id="GO:1990481">
    <property type="term" value="P:mRNA pseudouridine synthesis"/>
    <property type="evidence" value="ECO:0007669"/>
    <property type="project" value="TreeGrafter"/>
</dbReference>
<dbReference type="Proteomes" id="UP000078046">
    <property type="component" value="Unassembled WGS sequence"/>
</dbReference>
<name>A0A177B7G6_9BILA</name>
<dbReference type="InterPro" id="IPR001406">
    <property type="entry name" value="PsdUridine_synth_TruA"/>
</dbReference>
<evidence type="ECO:0000259" key="6">
    <source>
        <dbReference type="Pfam" id="PF01416"/>
    </source>
</evidence>
<comment type="similarity">
    <text evidence="1">Belongs to the tRNA pseudouridine synthase TruA family.</text>
</comment>
<dbReference type="InterPro" id="IPR020097">
    <property type="entry name" value="PsdUridine_synth_TruA_a/b_dom"/>
</dbReference>
<proteinExistence type="inferred from homology"/>
<reference evidence="7 8" key="1">
    <citation type="submission" date="2016-04" db="EMBL/GenBank/DDBJ databases">
        <title>The genome of Intoshia linei affirms orthonectids as highly simplified spiralians.</title>
        <authorList>
            <person name="Mikhailov K.V."/>
            <person name="Slusarev G.S."/>
            <person name="Nikitin M.A."/>
            <person name="Logacheva M.D."/>
            <person name="Penin A."/>
            <person name="Aleoshin V."/>
            <person name="Panchin Y.V."/>
        </authorList>
    </citation>
    <scope>NUCLEOTIDE SEQUENCE [LARGE SCALE GENOMIC DNA]</scope>
    <source>
        <strain evidence="7">Intl2013</strain>
        <tissue evidence="7">Whole animal</tissue>
    </source>
</reference>
<dbReference type="InterPro" id="IPR020103">
    <property type="entry name" value="PsdUridine_synth_cat_dom_sf"/>
</dbReference>
<dbReference type="GO" id="GO:0003723">
    <property type="term" value="F:RNA binding"/>
    <property type="evidence" value="ECO:0007669"/>
    <property type="project" value="InterPro"/>
</dbReference>
<evidence type="ECO:0000313" key="8">
    <source>
        <dbReference type="Proteomes" id="UP000078046"/>
    </source>
</evidence>
<evidence type="ECO:0000256" key="3">
    <source>
        <dbReference type="ARBA" id="ARBA00023235"/>
    </source>
</evidence>
<dbReference type="GO" id="GO:0031119">
    <property type="term" value="P:tRNA pseudouridine synthesis"/>
    <property type="evidence" value="ECO:0007669"/>
    <property type="project" value="InterPro"/>
</dbReference>
<dbReference type="CDD" id="cd02568">
    <property type="entry name" value="PseudoU_synth_PUS1_PUS2"/>
    <property type="match status" value="1"/>
</dbReference>
<dbReference type="SUPFAM" id="SSF55120">
    <property type="entry name" value="Pseudouridine synthase"/>
    <property type="match status" value="2"/>
</dbReference>
<dbReference type="InterPro" id="IPR020094">
    <property type="entry name" value="TruA/RsuA/RluB/E/F_N"/>
</dbReference>
<keyword evidence="8" id="KW-1185">Reference proteome</keyword>
<dbReference type="GO" id="GO:0005634">
    <property type="term" value="C:nucleus"/>
    <property type="evidence" value="ECO:0007669"/>
    <property type="project" value="TreeGrafter"/>
</dbReference>
<dbReference type="PANTHER" id="PTHR11142">
    <property type="entry name" value="PSEUDOURIDYLATE SYNTHASE"/>
    <property type="match status" value="1"/>
</dbReference>
<evidence type="ECO:0000313" key="7">
    <source>
        <dbReference type="EMBL" id="OAF69632.1"/>
    </source>
</evidence>
<evidence type="ECO:0000256" key="5">
    <source>
        <dbReference type="SAM" id="Phobius"/>
    </source>
</evidence>
<keyword evidence="2" id="KW-0819">tRNA processing</keyword>
<sequence>MSFQRAARTDKSVSALGNVVSAKVYIDVKDSIQTLNSNLPKDIKIIGNAISNYLINYLISLNIVWFLMWINLDIIKTNRAFSSKNCCSSRTYAYTLPTFAFSNFTEIITDCYRISKEKIDLVNKLLSRYKGTKNFHNFTSGKEFDEENAKRFIMNIQFKLDISEGIEFGTITIKGQSFMLHQIRKMIGFVIAIIRGHLTENSFDTVFDKKKMDIPKAPGLGLRLESVNYDAYNVKMKKLSDSIHKEINWDVYRQQIDNFRNDVLLKHILKVETTERPMMNWLNLIKLNHYGVHDEKEKFTTIGKACKLIM</sequence>
<keyword evidence="3" id="KW-0413">Isomerase</keyword>
<feature type="domain" description="Pseudouridine synthase I TruA alpha/beta" evidence="6">
    <location>
        <begin position="128"/>
        <end position="230"/>
    </location>
</feature>
<feature type="active site" description="Nucleophile" evidence="4">
    <location>
        <position position="10"/>
    </location>
</feature>
<evidence type="ECO:0000256" key="4">
    <source>
        <dbReference type="PIRSR" id="PIRSR641708-1"/>
    </source>
</evidence>
<keyword evidence="5" id="KW-1133">Transmembrane helix</keyword>
<organism evidence="7 8">
    <name type="scientific">Intoshia linei</name>
    <dbReference type="NCBI Taxonomy" id="1819745"/>
    <lineage>
        <taxon>Eukaryota</taxon>
        <taxon>Metazoa</taxon>
        <taxon>Spiralia</taxon>
        <taxon>Lophotrochozoa</taxon>
        <taxon>Mesozoa</taxon>
        <taxon>Orthonectida</taxon>
        <taxon>Rhopaluridae</taxon>
        <taxon>Intoshia</taxon>
    </lineage>
</organism>
<keyword evidence="5" id="KW-0472">Membrane</keyword>
<keyword evidence="5" id="KW-0812">Transmembrane</keyword>
<dbReference type="OrthoDB" id="10256309at2759"/>
<dbReference type="EMBL" id="LWCA01000252">
    <property type="protein sequence ID" value="OAF69632.1"/>
    <property type="molecule type" value="Genomic_DNA"/>
</dbReference>
<dbReference type="FunFam" id="3.30.70.660:FF:000002">
    <property type="entry name" value="tRNA pseudouridine synthase"/>
    <property type="match status" value="1"/>
</dbReference>
<dbReference type="InterPro" id="IPR020095">
    <property type="entry name" value="PsdUridine_synth_TruA_C"/>
</dbReference>
<protein>
    <submittedName>
        <fullName evidence="7">tRNA pseudouridine synthase 1</fullName>
    </submittedName>
</protein>
<evidence type="ECO:0000256" key="2">
    <source>
        <dbReference type="ARBA" id="ARBA00022694"/>
    </source>
</evidence>
<dbReference type="PANTHER" id="PTHR11142:SF4">
    <property type="entry name" value="PSEUDOURIDYLATE SYNTHASE 1 HOMOLOG"/>
    <property type="match status" value="1"/>
</dbReference>
<gene>
    <name evidence="7" type="ORF">A3Q56_02504</name>
</gene>
<feature type="transmembrane region" description="Helical" evidence="5">
    <location>
        <begin position="54"/>
        <end position="72"/>
    </location>
</feature>
<dbReference type="Gene3D" id="3.30.70.580">
    <property type="entry name" value="Pseudouridine synthase I, catalytic domain, N-terminal subdomain"/>
    <property type="match status" value="1"/>
</dbReference>
<evidence type="ECO:0000256" key="1">
    <source>
        <dbReference type="ARBA" id="ARBA00009375"/>
    </source>
</evidence>
<dbReference type="GO" id="GO:0009982">
    <property type="term" value="F:pseudouridine synthase activity"/>
    <property type="evidence" value="ECO:0007669"/>
    <property type="project" value="InterPro"/>
</dbReference>
<dbReference type="AlphaFoldDB" id="A0A177B7G6"/>
<comment type="caution">
    <text evidence="7">The sequence shown here is derived from an EMBL/GenBank/DDBJ whole genome shotgun (WGS) entry which is preliminary data.</text>
</comment>
<dbReference type="Gene3D" id="3.30.70.660">
    <property type="entry name" value="Pseudouridine synthase I, catalytic domain, C-terminal subdomain"/>
    <property type="match status" value="1"/>
</dbReference>